<dbReference type="SUPFAM" id="SSF47175">
    <property type="entry name" value="Cytochromes"/>
    <property type="match status" value="1"/>
</dbReference>
<dbReference type="EMBL" id="AATS01000002">
    <property type="protein sequence ID" value="EAU55655.1"/>
    <property type="molecule type" value="Genomic_DNA"/>
</dbReference>
<dbReference type="PROSITE" id="PS51009">
    <property type="entry name" value="CYTCII"/>
    <property type="match status" value="1"/>
</dbReference>
<keyword evidence="2" id="KW-1185">Reference proteome</keyword>
<dbReference type="Gene3D" id="1.20.120.10">
    <property type="entry name" value="Cytochrome c/b562"/>
    <property type="match status" value="1"/>
</dbReference>
<accession>Q0F295</accession>
<dbReference type="AlphaFoldDB" id="Q0F295"/>
<proteinExistence type="predicted"/>
<dbReference type="Proteomes" id="UP000005297">
    <property type="component" value="Unassembled WGS sequence"/>
</dbReference>
<dbReference type="InterPro" id="IPR010980">
    <property type="entry name" value="Cyt_c/b562"/>
</dbReference>
<sequence length="145" mass="16345">MGFSIYAYAADHDPANHGMKMMHQTHMAADQDTRISLQLSQAMKQHQLSNMRSHVEAIQSIIGLLAEEKYNEASDVAHNKLGATPEMQKMCNMFENKDFKQRGLAFHKSGDELGDALKTGDLKQSLRALHTTMNYCVSCHATYRQ</sequence>
<dbReference type="GO" id="GO:0022900">
    <property type="term" value="P:electron transport chain"/>
    <property type="evidence" value="ECO:0007669"/>
    <property type="project" value="InterPro"/>
</dbReference>
<gene>
    <name evidence="1" type="ORF">SPV1_01867</name>
</gene>
<dbReference type="STRING" id="314344.AL013_01175"/>
<dbReference type="Pfam" id="PF01322">
    <property type="entry name" value="Cytochrom_C_2"/>
    <property type="match status" value="1"/>
</dbReference>
<reference evidence="1 2" key="1">
    <citation type="submission" date="2006-09" db="EMBL/GenBank/DDBJ databases">
        <authorList>
            <person name="Emerson D."/>
            <person name="Ferriera S."/>
            <person name="Johnson J."/>
            <person name="Kravitz S."/>
            <person name="Halpern A."/>
            <person name="Remington K."/>
            <person name="Beeson K."/>
            <person name="Tran B."/>
            <person name="Rogers Y.-H."/>
            <person name="Friedman R."/>
            <person name="Venter J.C."/>
        </authorList>
    </citation>
    <scope>NUCLEOTIDE SEQUENCE [LARGE SCALE GENOMIC DNA]</scope>
    <source>
        <strain evidence="1 2">PV-1</strain>
    </source>
</reference>
<dbReference type="GO" id="GO:0020037">
    <property type="term" value="F:heme binding"/>
    <property type="evidence" value="ECO:0007669"/>
    <property type="project" value="InterPro"/>
</dbReference>
<dbReference type="InterPro" id="IPR002321">
    <property type="entry name" value="Cyt_c_II"/>
</dbReference>
<evidence type="ECO:0000313" key="1">
    <source>
        <dbReference type="EMBL" id="EAU55655.1"/>
    </source>
</evidence>
<evidence type="ECO:0000313" key="2">
    <source>
        <dbReference type="Proteomes" id="UP000005297"/>
    </source>
</evidence>
<dbReference type="GO" id="GO:0009055">
    <property type="term" value="F:electron transfer activity"/>
    <property type="evidence" value="ECO:0007669"/>
    <property type="project" value="InterPro"/>
</dbReference>
<protein>
    <recommendedName>
        <fullName evidence="3">Cytochrome C</fullName>
    </recommendedName>
</protein>
<comment type="caution">
    <text evidence="1">The sequence shown here is derived from an EMBL/GenBank/DDBJ whole genome shotgun (WGS) entry which is preliminary data.</text>
</comment>
<name>Q0F295_9PROT</name>
<dbReference type="GO" id="GO:0005506">
    <property type="term" value="F:iron ion binding"/>
    <property type="evidence" value="ECO:0007669"/>
    <property type="project" value="InterPro"/>
</dbReference>
<dbReference type="eggNOG" id="ENOG50330FI">
    <property type="taxonomic scope" value="Bacteria"/>
</dbReference>
<dbReference type="HOGENOM" id="CLU_115809_0_0_0"/>
<organism evidence="1 2">
    <name type="scientific">Mariprofundus ferrooxydans PV-1</name>
    <dbReference type="NCBI Taxonomy" id="314345"/>
    <lineage>
        <taxon>Bacteria</taxon>
        <taxon>Pseudomonadati</taxon>
        <taxon>Pseudomonadota</taxon>
        <taxon>Candidatius Mariprofundia</taxon>
        <taxon>Mariprofundales</taxon>
        <taxon>Mariprofundaceae</taxon>
        <taxon>Mariprofundus</taxon>
    </lineage>
</organism>
<dbReference type="InParanoid" id="Q0F295"/>
<evidence type="ECO:0008006" key="3">
    <source>
        <dbReference type="Google" id="ProtNLM"/>
    </source>
</evidence>